<keyword evidence="3" id="KW-1185">Reference proteome</keyword>
<accession>A0ABV2XAQ8</accession>
<reference evidence="2 3" key="1">
    <citation type="submission" date="2024-06" db="EMBL/GenBank/DDBJ databases">
        <title>The Natural Products Discovery Center: Release of the First 8490 Sequenced Strains for Exploring Actinobacteria Biosynthetic Diversity.</title>
        <authorList>
            <person name="Kalkreuter E."/>
            <person name="Kautsar S.A."/>
            <person name="Yang D."/>
            <person name="Bader C.D."/>
            <person name="Teijaro C.N."/>
            <person name="Fluegel L."/>
            <person name="Davis C.M."/>
            <person name="Simpson J.R."/>
            <person name="Lauterbach L."/>
            <person name="Steele A.D."/>
            <person name="Gui C."/>
            <person name="Meng S."/>
            <person name="Li G."/>
            <person name="Viehrig K."/>
            <person name="Ye F."/>
            <person name="Su P."/>
            <person name="Kiefer A.F."/>
            <person name="Nichols A."/>
            <person name="Cepeda A.J."/>
            <person name="Yan W."/>
            <person name="Fan B."/>
            <person name="Jiang Y."/>
            <person name="Adhikari A."/>
            <person name="Zheng C.-J."/>
            <person name="Schuster L."/>
            <person name="Cowan T.M."/>
            <person name="Smanski M.J."/>
            <person name="Chevrette M.G."/>
            <person name="De Carvalho L.P.S."/>
            <person name="Shen B."/>
        </authorList>
    </citation>
    <scope>NUCLEOTIDE SEQUENCE [LARGE SCALE GENOMIC DNA]</scope>
    <source>
        <strain evidence="2 3">NPDC019434</strain>
    </source>
</reference>
<sequence length="167" mass="18200">MRSSLGNVFEELVQRECGFCVLERDRPHVYTGSTADDVTGWRMYVEEFRAKGPLTAGMAEDLAVIPGISRSCITISSNGRSVHAPVLPWCWDVLRIDSGDLVTVTTARGLGDEDRLAIRRFVDRFHALTGPSTTSRAPRPRSSAGKRAFRVLGLGGRAAAPRGSRPS</sequence>
<dbReference type="Proteomes" id="UP001550535">
    <property type="component" value="Unassembled WGS sequence"/>
</dbReference>
<organism evidence="2 3">
    <name type="scientific">Nocardia niwae</name>
    <dbReference type="NCBI Taxonomy" id="626084"/>
    <lineage>
        <taxon>Bacteria</taxon>
        <taxon>Bacillati</taxon>
        <taxon>Actinomycetota</taxon>
        <taxon>Actinomycetes</taxon>
        <taxon>Mycobacteriales</taxon>
        <taxon>Nocardiaceae</taxon>
        <taxon>Nocardia</taxon>
    </lineage>
</organism>
<dbReference type="RefSeq" id="WP_357991563.1">
    <property type="nucleotide sequence ID" value="NZ_JBEYBR010000031.1"/>
</dbReference>
<name>A0ABV2XAQ8_9NOCA</name>
<comment type="caution">
    <text evidence="2">The sequence shown here is derived from an EMBL/GenBank/DDBJ whole genome shotgun (WGS) entry which is preliminary data.</text>
</comment>
<dbReference type="EMBL" id="JBEYBR010000031">
    <property type="protein sequence ID" value="MEU2122959.1"/>
    <property type="molecule type" value="Genomic_DNA"/>
</dbReference>
<evidence type="ECO:0000313" key="3">
    <source>
        <dbReference type="Proteomes" id="UP001550535"/>
    </source>
</evidence>
<proteinExistence type="predicted"/>
<feature type="region of interest" description="Disordered" evidence="1">
    <location>
        <begin position="129"/>
        <end position="148"/>
    </location>
</feature>
<protein>
    <submittedName>
        <fullName evidence="2">Uncharacterized protein</fullName>
    </submittedName>
</protein>
<evidence type="ECO:0000313" key="2">
    <source>
        <dbReference type="EMBL" id="MEU2122959.1"/>
    </source>
</evidence>
<evidence type="ECO:0000256" key="1">
    <source>
        <dbReference type="SAM" id="MobiDB-lite"/>
    </source>
</evidence>
<gene>
    <name evidence="2" type="ORF">ABZ507_14190</name>
</gene>